<reference evidence="1 2" key="1">
    <citation type="submission" date="2019-01" db="EMBL/GenBank/DDBJ databases">
        <authorList>
            <person name="Chen W.-M."/>
        </authorList>
    </citation>
    <scope>NUCLEOTIDE SEQUENCE [LARGE SCALE GENOMIC DNA]</scope>
    <source>
        <strain evidence="1 2">TER-1</strain>
    </source>
</reference>
<accession>A0A3S2XK98</accession>
<keyword evidence="2" id="KW-1185">Reference proteome</keyword>
<proteinExistence type="predicted"/>
<dbReference type="OrthoDB" id="8005454at2"/>
<organism evidence="1 2">
    <name type="scientific">Methylobacterium oryzihabitans</name>
    <dbReference type="NCBI Taxonomy" id="2499852"/>
    <lineage>
        <taxon>Bacteria</taxon>
        <taxon>Pseudomonadati</taxon>
        <taxon>Pseudomonadota</taxon>
        <taxon>Alphaproteobacteria</taxon>
        <taxon>Hyphomicrobiales</taxon>
        <taxon>Methylobacteriaceae</taxon>
        <taxon>Methylobacterium</taxon>
    </lineage>
</organism>
<dbReference type="AlphaFoldDB" id="A0A3S2XK98"/>
<comment type="caution">
    <text evidence="1">The sequence shown here is derived from an EMBL/GenBank/DDBJ whole genome shotgun (WGS) entry which is preliminary data.</text>
</comment>
<evidence type="ECO:0000313" key="1">
    <source>
        <dbReference type="EMBL" id="RVU16853.1"/>
    </source>
</evidence>
<dbReference type="Proteomes" id="UP000286997">
    <property type="component" value="Unassembled WGS sequence"/>
</dbReference>
<gene>
    <name evidence="1" type="ORF">EOE48_15425</name>
</gene>
<name>A0A3S2XK98_9HYPH</name>
<evidence type="ECO:0000313" key="2">
    <source>
        <dbReference type="Proteomes" id="UP000286997"/>
    </source>
</evidence>
<protein>
    <submittedName>
        <fullName evidence="1">Uncharacterized protein</fullName>
    </submittedName>
</protein>
<dbReference type="EMBL" id="SACP01000014">
    <property type="protein sequence ID" value="RVU16853.1"/>
    <property type="molecule type" value="Genomic_DNA"/>
</dbReference>
<sequence>MTTSGEWQRNLDAIVTLTEEIARISPDCADKAMQIARLVRSLDPPARRAPPEDDATEVCGLHHETDFA</sequence>
<dbReference type="RefSeq" id="WP_127730644.1">
    <property type="nucleotide sequence ID" value="NZ_SACP01000014.1"/>
</dbReference>